<evidence type="ECO:0000256" key="8">
    <source>
        <dbReference type="ARBA" id="ARBA00025475"/>
    </source>
</evidence>
<keyword evidence="7" id="KW-0456">Lyase</keyword>
<proteinExistence type="inferred from homology"/>
<dbReference type="UniPathway" id="UPA00031">
    <property type="reaction ID" value="UER00010"/>
</dbReference>
<dbReference type="AlphaFoldDB" id="A0A1G2BN97"/>
<dbReference type="InterPro" id="IPR013785">
    <property type="entry name" value="Aldolase_TIM"/>
</dbReference>
<evidence type="ECO:0000256" key="11">
    <source>
        <dbReference type="RuleBase" id="RU003657"/>
    </source>
</evidence>
<sequence length="254" mass="27644">MLKVRVIPCMLFNGFSLVKTIQFGTMRNLGSPIQAAHVYNSRNVDELVFIDLKATEEHREPLYDVIHEVIGECFMPLAIGGGIHSLDVIQRLLSIGADKVIINSEALTHPEFIERAARKFGSQCIVVSIDVKRNGRRFMVMDKRGATTTRHEAVPWAQEMHKRGAGELFVTSVDQDGSMAGYDIDLINAVVSEVSIPVIASGGAGKVQDIIDVIKKGHADAAALASMFHYSGHTANSIKQRMAAAGIPVRIVGP</sequence>
<dbReference type="InterPro" id="IPR004651">
    <property type="entry name" value="HisF"/>
</dbReference>
<dbReference type="CDD" id="cd04731">
    <property type="entry name" value="HisF"/>
    <property type="match status" value="1"/>
</dbReference>
<reference evidence="12 13" key="1">
    <citation type="journal article" date="2016" name="Nat. Commun.">
        <title>Thousands of microbial genomes shed light on interconnected biogeochemical processes in an aquifer system.</title>
        <authorList>
            <person name="Anantharaman K."/>
            <person name="Brown C.T."/>
            <person name="Hug L.A."/>
            <person name="Sharon I."/>
            <person name="Castelle C.J."/>
            <person name="Probst A.J."/>
            <person name="Thomas B.C."/>
            <person name="Singh A."/>
            <person name="Wilkins M.J."/>
            <person name="Karaoz U."/>
            <person name="Brodie E.L."/>
            <person name="Williams K.H."/>
            <person name="Hubbard S.S."/>
            <person name="Banfield J.F."/>
        </authorList>
    </citation>
    <scope>NUCLEOTIDE SEQUENCE [LARGE SCALE GENOMIC DNA]</scope>
</reference>
<evidence type="ECO:0000256" key="4">
    <source>
        <dbReference type="ARBA" id="ARBA00012809"/>
    </source>
</evidence>
<evidence type="ECO:0000313" key="13">
    <source>
        <dbReference type="Proteomes" id="UP000177817"/>
    </source>
</evidence>
<dbReference type="EMBL" id="MHKK01000015">
    <property type="protein sequence ID" value="OGY90216.1"/>
    <property type="molecule type" value="Genomic_DNA"/>
</dbReference>
<comment type="function">
    <text evidence="8">IGPS catalyzes the conversion of PRFAR and glutamine to IGP, AICAR and glutamate. The HisF subunit catalyzes the cyclization activity that produces IGP and AICAR from PRFAR using the ammonia provided by the HisH subunit.</text>
</comment>
<dbReference type="PANTHER" id="PTHR21235">
    <property type="entry name" value="IMIDAZOLE GLYCEROL PHOSPHATE SYNTHASE SUBUNIT HISF/H IGP SYNTHASE SUBUNIT HISF/H"/>
    <property type="match status" value="1"/>
</dbReference>
<comment type="catalytic activity">
    <reaction evidence="10">
        <text>5-[(5-phospho-1-deoxy-D-ribulos-1-ylimino)methylamino]-1-(5-phospho-beta-D-ribosyl)imidazole-4-carboxamide + L-glutamine = D-erythro-1-(imidazol-4-yl)glycerol 3-phosphate + 5-amino-1-(5-phospho-beta-D-ribosyl)imidazole-4-carboxamide + L-glutamate + H(+)</text>
        <dbReference type="Rhea" id="RHEA:24793"/>
        <dbReference type="ChEBI" id="CHEBI:15378"/>
        <dbReference type="ChEBI" id="CHEBI:29985"/>
        <dbReference type="ChEBI" id="CHEBI:58278"/>
        <dbReference type="ChEBI" id="CHEBI:58359"/>
        <dbReference type="ChEBI" id="CHEBI:58475"/>
        <dbReference type="ChEBI" id="CHEBI:58525"/>
        <dbReference type="EC" id="4.3.2.10"/>
    </reaction>
</comment>
<evidence type="ECO:0000256" key="2">
    <source>
        <dbReference type="ARBA" id="ARBA00009667"/>
    </source>
</evidence>
<gene>
    <name evidence="12" type="ORF">A2677_04280</name>
</gene>
<comment type="similarity">
    <text evidence="2 11">Belongs to the HisA/HisF family.</text>
</comment>
<evidence type="ECO:0000256" key="1">
    <source>
        <dbReference type="ARBA" id="ARBA00005091"/>
    </source>
</evidence>
<dbReference type="GO" id="GO:0000105">
    <property type="term" value="P:L-histidine biosynthetic process"/>
    <property type="evidence" value="ECO:0007669"/>
    <property type="project" value="UniProtKB-UniPathway"/>
</dbReference>
<protein>
    <recommendedName>
        <fullName evidence="4">imidazole glycerol-phosphate synthase</fullName>
        <ecNumber evidence="4">4.3.2.10</ecNumber>
    </recommendedName>
    <alternativeName>
        <fullName evidence="9">IGP synthase cyclase subunit</fullName>
    </alternativeName>
</protein>
<evidence type="ECO:0000256" key="3">
    <source>
        <dbReference type="ARBA" id="ARBA00011152"/>
    </source>
</evidence>
<accession>A0A1G2BN97</accession>
<dbReference type="Pfam" id="PF00977">
    <property type="entry name" value="His_biosynth"/>
    <property type="match status" value="1"/>
</dbReference>
<dbReference type="InterPro" id="IPR006062">
    <property type="entry name" value="His_biosynth"/>
</dbReference>
<dbReference type="Gene3D" id="3.20.20.70">
    <property type="entry name" value="Aldolase class I"/>
    <property type="match status" value="1"/>
</dbReference>
<dbReference type="SUPFAM" id="SSF51366">
    <property type="entry name" value="Ribulose-phoshate binding barrel"/>
    <property type="match status" value="1"/>
</dbReference>
<evidence type="ECO:0000256" key="9">
    <source>
        <dbReference type="ARBA" id="ARBA00030264"/>
    </source>
</evidence>
<comment type="subunit">
    <text evidence="3">Heterodimer of HisH and HisF.</text>
</comment>
<evidence type="ECO:0000256" key="10">
    <source>
        <dbReference type="ARBA" id="ARBA00047838"/>
    </source>
</evidence>
<dbReference type="GO" id="GO:0016829">
    <property type="term" value="F:lyase activity"/>
    <property type="evidence" value="ECO:0007669"/>
    <property type="project" value="UniProtKB-KW"/>
</dbReference>
<keyword evidence="5 11" id="KW-0028">Amino-acid biosynthesis</keyword>
<comment type="pathway">
    <text evidence="1">Amino-acid biosynthesis; L-histidine biosynthesis; L-histidine from 5-phospho-alpha-D-ribose 1-diphosphate: step 5/9.</text>
</comment>
<organism evidence="12 13">
    <name type="scientific">Candidatus Komeilibacteria bacterium RIFCSPHIGHO2_01_FULL_52_14</name>
    <dbReference type="NCBI Taxonomy" id="1798549"/>
    <lineage>
        <taxon>Bacteria</taxon>
        <taxon>Candidatus Komeiliibacteriota</taxon>
    </lineage>
</organism>
<comment type="caution">
    <text evidence="12">The sequence shown here is derived from an EMBL/GenBank/DDBJ whole genome shotgun (WGS) entry which is preliminary data.</text>
</comment>
<evidence type="ECO:0000256" key="7">
    <source>
        <dbReference type="ARBA" id="ARBA00023239"/>
    </source>
</evidence>
<dbReference type="InterPro" id="IPR011060">
    <property type="entry name" value="RibuloseP-bd_barrel"/>
</dbReference>
<dbReference type="Proteomes" id="UP000177817">
    <property type="component" value="Unassembled WGS sequence"/>
</dbReference>
<dbReference type="EC" id="4.3.2.10" evidence="4"/>
<evidence type="ECO:0000256" key="5">
    <source>
        <dbReference type="ARBA" id="ARBA00022605"/>
    </source>
</evidence>
<dbReference type="InterPro" id="IPR050064">
    <property type="entry name" value="IGPS_HisA/HisF"/>
</dbReference>
<dbReference type="GO" id="GO:0000107">
    <property type="term" value="F:imidazoleglycerol-phosphate synthase activity"/>
    <property type="evidence" value="ECO:0007669"/>
    <property type="project" value="InterPro"/>
</dbReference>
<evidence type="ECO:0000313" key="12">
    <source>
        <dbReference type="EMBL" id="OGY90216.1"/>
    </source>
</evidence>
<dbReference type="PANTHER" id="PTHR21235:SF2">
    <property type="entry name" value="IMIDAZOLE GLYCEROL PHOSPHATE SYNTHASE HISHF"/>
    <property type="match status" value="1"/>
</dbReference>
<name>A0A1G2BN97_9BACT</name>
<keyword evidence="6 11" id="KW-0368">Histidine biosynthesis</keyword>
<evidence type="ECO:0000256" key="6">
    <source>
        <dbReference type="ARBA" id="ARBA00023102"/>
    </source>
</evidence>